<dbReference type="RefSeq" id="WP_034654110.1">
    <property type="nucleotide sequence ID" value="NZ_BCVB01000007.1"/>
</dbReference>
<keyword evidence="7" id="KW-0472">Membrane</keyword>
<comment type="subcellular location">
    <subcellularLocation>
        <location evidence="1">Cell membrane</location>
        <topology evidence="1">Multi-pass membrane protein</topology>
    </subcellularLocation>
</comment>
<dbReference type="GO" id="GO:0033214">
    <property type="term" value="P:siderophore-iron import into cell"/>
    <property type="evidence" value="ECO:0007669"/>
    <property type="project" value="TreeGrafter"/>
</dbReference>
<keyword evidence="4" id="KW-1003">Cell membrane</keyword>
<evidence type="ECO:0000256" key="7">
    <source>
        <dbReference type="ARBA" id="ARBA00023136"/>
    </source>
</evidence>
<dbReference type="GO" id="GO:0022857">
    <property type="term" value="F:transmembrane transporter activity"/>
    <property type="evidence" value="ECO:0007669"/>
    <property type="project" value="InterPro"/>
</dbReference>
<evidence type="ECO:0000256" key="6">
    <source>
        <dbReference type="ARBA" id="ARBA00022989"/>
    </source>
</evidence>
<evidence type="ECO:0000313" key="8">
    <source>
        <dbReference type="EMBL" id="AJI20441.1"/>
    </source>
</evidence>
<evidence type="ECO:0000256" key="5">
    <source>
        <dbReference type="ARBA" id="ARBA00022692"/>
    </source>
</evidence>
<accession>A0A0B6AAA8</accession>
<dbReference type="SUPFAM" id="SSF81345">
    <property type="entry name" value="ABC transporter involved in vitamin B12 uptake, BtuC"/>
    <property type="match status" value="1"/>
</dbReference>
<dbReference type="EMBL" id="CP009920">
    <property type="protein sequence ID" value="AJI20441.1"/>
    <property type="molecule type" value="Genomic_DNA"/>
</dbReference>
<dbReference type="Gene3D" id="1.10.3470.10">
    <property type="entry name" value="ABC transporter involved in vitamin B12 uptake, BtuC"/>
    <property type="match status" value="1"/>
</dbReference>
<evidence type="ECO:0000256" key="4">
    <source>
        <dbReference type="ARBA" id="ARBA00022475"/>
    </source>
</evidence>
<dbReference type="PANTHER" id="PTHR30472">
    <property type="entry name" value="FERRIC ENTEROBACTIN TRANSPORT SYSTEM PERMEASE PROTEIN"/>
    <property type="match status" value="1"/>
</dbReference>
<dbReference type="Pfam" id="PF01032">
    <property type="entry name" value="FecCD"/>
    <property type="match status" value="1"/>
</dbReference>
<keyword evidence="5" id="KW-0812">Transmembrane</keyword>
<dbReference type="InterPro" id="IPR000522">
    <property type="entry name" value="ABC_transptr_permease_BtuC"/>
</dbReference>
<dbReference type="CDD" id="cd06550">
    <property type="entry name" value="TM_ABC_iron-siderophores_like"/>
    <property type="match status" value="1"/>
</dbReference>
<dbReference type="KEGG" id="bmeg:BG04_3170"/>
<evidence type="ECO:0000256" key="2">
    <source>
        <dbReference type="ARBA" id="ARBA00007935"/>
    </source>
</evidence>
<sequence>MQTVNKTKKQPSRFKSVGLFIILSVLIIALSVISLSLGDINIPPLDIITSFIGIGDPDLTSILVEFRLPRILLAILTGVGLAVSGVVVQSIMRNPLASPDTLGLSSGSGLAAVAVTILLPLATPSVLSVAAFAGGSLVFVIVYLLAYKKGVEPIRFALIGVAVSAFCSSGIHLLISKANPNVNAALIWLSGSLWGRTWDQLIGLLPWVVILVPLIWLLAARLDLIHLGDEVARGLGARVELIRLVLLASAVAMTAAVVSVVGTIGFVGLIIPHVAKRLVGPRHKKLIPTAALLGALFVLAADLIGRGIAPPIEIPAGLIIGIIGAPYFLYLLWRESKK</sequence>
<dbReference type="PANTHER" id="PTHR30472:SF25">
    <property type="entry name" value="ABC TRANSPORTER PERMEASE PROTEIN MJ0876-RELATED"/>
    <property type="match status" value="1"/>
</dbReference>
<keyword evidence="6" id="KW-1133">Transmembrane helix</keyword>
<dbReference type="FunFam" id="1.10.3470.10:FF:000001">
    <property type="entry name" value="Vitamin B12 ABC transporter permease BtuC"/>
    <property type="match status" value="1"/>
</dbReference>
<name>A0A0B6AAA8_PRIM2</name>
<proteinExistence type="inferred from homology"/>
<evidence type="ECO:0000256" key="1">
    <source>
        <dbReference type="ARBA" id="ARBA00004651"/>
    </source>
</evidence>
<organism evidence="8 9">
    <name type="scientific">Priestia megaterium (strain ATCC 14581 / DSM 32 / CCUG 1817 / JCM 2506 / NBRC 15308 / NCIMB 9376 / NCTC 10342 / NRRL B-14308 / VKM B-512 / Ford 19)</name>
    <name type="common">Bacillus megaterium</name>
    <dbReference type="NCBI Taxonomy" id="1348623"/>
    <lineage>
        <taxon>Bacteria</taxon>
        <taxon>Bacillati</taxon>
        <taxon>Bacillota</taxon>
        <taxon>Bacilli</taxon>
        <taxon>Bacillales</taxon>
        <taxon>Bacillaceae</taxon>
        <taxon>Priestia</taxon>
    </lineage>
</organism>
<protein>
    <submittedName>
        <fullName evidence="8">FecCD transport family protein</fullName>
    </submittedName>
</protein>
<gene>
    <name evidence="8" type="ORF">BG04_3170</name>
</gene>
<dbReference type="Proteomes" id="UP000031829">
    <property type="component" value="Chromosome"/>
</dbReference>
<keyword evidence="3" id="KW-0813">Transport</keyword>
<reference evidence="8 9" key="1">
    <citation type="journal article" date="2015" name="Genome Announc.">
        <title>Complete genome sequences for 35 biothreat assay-relevant bacillus species.</title>
        <authorList>
            <person name="Johnson S.L."/>
            <person name="Daligault H.E."/>
            <person name="Davenport K.W."/>
            <person name="Jaissle J."/>
            <person name="Frey K.G."/>
            <person name="Ladner J.T."/>
            <person name="Broomall S.M."/>
            <person name="Bishop-Lilly K.A."/>
            <person name="Bruce D.C."/>
            <person name="Gibbons H.S."/>
            <person name="Coyne S.R."/>
            <person name="Lo C.C."/>
            <person name="Meincke L."/>
            <person name="Munk A.C."/>
            <person name="Koroleva G.I."/>
            <person name="Rosenzweig C.N."/>
            <person name="Palacios G.F."/>
            <person name="Redden C.L."/>
            <person name="Minogue T.D."/>
            <person name="Chain P.S."/>
        </authorList>
    </citation>
    <scope>NUCLEOTIDE SEQUENCE [LARGE SCALE GENOMIC DNA]</scope>
    <source>
        <strain evidence="9">ATCC 14581 / DSM 32 / JCM 2506 / NBRC 15308 / NCIMB 9376 / NCTC 10342 / NRRL B-14308 / VKM B-512</strain>
    </source>
</reference>
<comment type="similarity">
    <text evidence="2">Belongs to the binding-protein-dependent transport system permease family. FecCD subfamily.</text>
</comment>
<dbReference type="InterPro" id="IPR037294">
    <property type="entry name" value="ABC_BtuC-like"/>
</dbReference>
<dbReference type="GO" id="GO:0005886">
    <property type="term" value="C:plasma membrane"/>
    <property type="evidence" value="ECO:0007669"/>
    <property type="project" value="UniProtKB-SubCell"/>
</dbReference>
<evidence type="ECO:0000256" key="3">
    <source>
        <dbReference type="ARBA" id="ARBA00022448"/>
    </source>
</evidence>
<dbReference type="HOGENOM" id="CLU_013016_1_1_9"/>
<evidence type="ECO:0000313" key="9">
    <source>
        <dbReference type="Proteomes" id="UP000031829"/>
    </source>
</evidence>
<dbReference type="GeneID" id="93641232"/>
<dbReference type="AlphaFoldDB" id="A0A0B6AAA8"/>